<comment type="caution">
    <text evidence="2">The sequence shown here is derived from an EMBL/GenBank/DDBJ whole genome shotgun (WGS) entry which is preliminary data.</text>
</comment>
<dbReference type="EMBL" id="PQFF01000107">
    <property type="protein sequence ID" value="RHZ82011.1"/>
    <property type="molecule type" value="Genomic_DNA"/>
</dbReference>
<organism evidence="2 3">
    <name type="scientific">Diversispora epigaea</name>
    <dbReference type="NCBI Taxonomy" id="1348612"/>
    <lineage>
        <taxon>Eukaryota</taxon>
        <taxon>Fungi</taxon>
        <taxon>Fungi incertae sedis</taxon>
        <taxon>Mucoromycota</taxon>
        <taxon>Glomeromycotina</taxon>
        <taxon>Glomeromycetes</taxon>
        <taxon>Diversisporales</taxon>
        <taxon>Diversisporaceae</taxon>
        <taxon>Diversispora</taxon>
    </lineage>
</organism>
<feature type="compositionally biased region" description="Polar residues" evidence="1">
    <location>
        <begin position="135"/>
        <end position="150"/>
    </location>
</feature>
<dbReference type="OrthoDB" id="2429267at2759"/>
<evidence type="ECO:0000313" key="2">
    <source>
        <dbReference type="EMBL" id="RHZ82011.1"/>
    </source>
</evidence>
<sequence length="238" mass="27364">MPRVRIRSDASLFSPKDYSYIMQCRDIKSRYKILNELMSKYKTSTKRIYQIWRGEEFNRVFWNQPIPYLYDNDDDSNHDTNISNPIGNIFHIESQVLDRNKVPSQDSTNSLTDLLCNNVSAESTQSNKETKTKIRSSTSPRAVKKSSTSSIDNTSKIEADLEKLMKYTDRLAPINPSLSQQTVRRFSESWLFEPTSDAYNFSVLNALRDSLRVERGIVIIFPLCVAINSSFTIGSHPI</sequence>
<feature type="region of interest" description="Disordered" evidence="1">
    <location>
        <begin position="122"/>
        <end position="150"/>
    </location>
</feature>
<accession>A0A397J1F2</accession>
<gene>
    <name evidence="2" type="ORF">Glove_115g109</name>
</gene>
<protein>
    <submittedName>
        <fullName evidence="2">Uncharacterized protein</fullName>
    </submittedName>
</protein>
<keyword evidence="3" id="KW-1185">Reference proteome</keyword>
<reference evidence="2 3" key="1">
    <citation type="submission" date="2018-08" db="EMBL/GenBank/DDBJ databases">
        <title>Genome and evolution of the arbuscular mycorrhizal fungus Diversispora epigaea (formerly Glomus versiforme) and its bacterial endosymbionts.</title>
        <authorList>
            <person name="Sun X."/>
            <person name="Fei Z."/>
            <person name="Harrison M."/>
        </authorList>
    </citation>
    <scope>NUCLEOTIDE SEQUENCE [LARGE SCALE GENOMIC DNA]</scope>
    <source>
        <strain evidence="2 3">IT104</strain>
    </source>
</reference>
<dbReference type="AlphaFoldDB" id="A0A397J1F2"/>
<evidence type="ECO:0000256" key="1">
    <source>
        <dbReference type="SAM" id="MobiDB-lite"/>
    </source>
</evidence>
<dbReference type="Proteomes" id="UP000266861">
    <property type="component" value="Unassembled WGS sequence"/>
</dbReference>
<name>A0A397J1F2_9GLOM</name>
<proteinExistence type="predicted"/>
<evidence type="ECO:0000313" key="3">
    <source>
        <dbReference type="Proteomes" id="UP000266861"/>
    </source>
</evidence>